<accession>A0AAD4ID26</accession>
<name>A0AAD4ID26_9PLEO</name>
<gene>
    <name evidence="2" type="ORF">G6011_11038</name>
</gene>
<protein>
    <submittedName>
        <fullName evidence="2">Uncharacterized protein</fullName>
    </submittedName>
</protein>
<evidence type="ECO:0000313" key="3">
    <source>
        <dbReference type="Proteomes" id="UP001199106"/>
    </source>
</evidence>
<sequence length="61" mass="6974">MPGYETKRMATSEPHRSDFTAAKRTRSGLNSTTDHRFWGLNGQDSTRIARLYDQGRLLMAD</sequence>
<comment type="caution">
    <text evidence="2">The sequence shown here is derived from an EMBL/GenBank/DDBJ whole genome shotgun (WGS) entry which is preliminary data.</text>
</comment>
<dbReference type="EMBL" id="JAANER010000003">
    <property type="protein sequence ID" value="KAG9192304.1"/>
    <property type="molecule type" value="Genomic_DNA"/>
</dbReference>
<evidence type="ECO:0000256" key="1">
    <source>
        <dbReference type="SAM" id="MobiDB-lite"/>
    </source>
</evidence>
<evidence type="ECO:0000313" key="2">
    <source>
        <dbReference type="EMBL" id="KAG9192304.1"/>
    </source>
</evidence>
<keyword evidence="3" id="KW-1185">Reference proteome</keyword>
<dbReference type="Proteomes" id="UP001199106">
    <property type="component" value="Unassembled WGS sequence"/>
</dbReference>
<organism evidence="2 3">
    <name type="scientific">Alternaria panax</name>
    <dbReference type="NCBI Taxonomy" id="48097"/>
    <lineage>
        <taxon>Eukaryota</taxon>
        <taxon>Fungi</taxon>
        <taxon>Dikarya</taxon>
        <taxon>Ascomycota</taxon>
        <taxon>Pezizomycotina</taxon>
        <taxon>Dothideomycetes</taxon>
        <taxon>Pleosporomycetidae</taxon>
        <taxon>Pleosporales</taxon>
        <taxon>Pleosporineae</taxon>
        <taxon>Pleosporaceae</taxon>
        <taxon>Alternaria</taxon>
        <taxon>Alternaria sect. Panax</taxon>
    </lineage>
</organism>
<feature type="compositionally biased region" description="Basic and acidic residues" evidence="1">
    <location>
        <begin position="1"/>
        <end position="18"/>
    </location>
</feature>
<reference evidence="2" key="1">
    <citation type="submission" date="2021-07" db="EMBL/GenBank/DDBJ databases">
        <title>Genome Resource of American Ginseng Black Spot Pathogen Alternaria panax.</title>
        <authorList>
            <person name="Qiu C."/>
            <person name="Wang W."/>
            <person name="Liu Z."/>
        </authorList>
    </citation>
    <scope>NUCLEOTIDE SEQUENCE</scope>
    <source>
        <strain evidence="2">BNCC115425</strain>
    </source>
</reference>
<feature type="region of interest" description="Disordered" evidence="1">
    <location>
        <begin position="1"/>
        <end position="37"/>
    </location>
</feature>
<dbReference type="AlphaFoldDB" id="A0AAD4ID26"/>
<proteinExistence type="predicted"/>